<feature type="region of interest" description="Disordered" evidence="2">
    <location>
        <begin position="147"/>
        <end position="175"/>
    </location>
</feature>
<evidence type="ECO:0000313" key="3">
    <source>
        <dbReference type="EMBL" id="KKK89213.1"/>
    </source>
</evidence>
<evidence type="ECO:0000256" key="1">
    <source>
        <dbReference type="SAM" id="Coils"/>
    </source>
</evidence>
<name>A0A0F8Z632_9ZZZZ</name>
<organism evidence="3">
    <name type="scientific">marine sediment metagenome</name>
    <dbReference type="NCBI Taxonomy" id="412755"/>
    <lineage>
        <taxon>unclassified sequences</taxon>
        <taxon>metagenomes</taxon>
        <taxon>ecological metagenomes</taxon>
    </lineage>
</organism>
<evidence type="ECO:0000256" key="2">
    <source>
        <dbReference type="SAM" id="MobiDB-lite"/>
    </source>
</evidence>
<feature type="compositionally biased region" description="Basic and acidic residues" evidence="2">
    <location>
        <begin position="147"/>
        <end position="156"/>
    </location>
</feature>
<reference evidence="3" key="1">
    <citation type="journal article" date="2015" name="Nature">
        <title>Complex archaea that bridge the gap between prokaryotes and eukaryotes.</title>
        <authorList>
            <person name="Spang A."/>
            <person name="Saw J.H."/>
            <person name="Jorgensen S.L."/>
            <person name="Zaremba-Niedzwiedzka K."/>
            <person name="Martijn J."/>
            <person name="Lind A.E."/>
            <person name="van Eijk R."/>
            <person name="Schleper C."/>
            <person name="Guy L."/>
            <person name="Ettema T.J."/>
        </authorList>
    </citation>
    <scope>NUCLEOTIDE SEQUENCE</scope>
</reference>
<keyword evidence="1" id="KW-0175">Coiled coil</keyword>
<dbReference type="EMBL" id="LAZR01049624">
    <property type="protein sequence ID" value="KKK89213.1"/>
    <property type="molecule type" value="Genomic_DNA"/>
</dbReference>
<feature type="coiled-coil region" evidence="1">
    <location>
        <begin position="1"/>
        <end position="71"/>
    </location>
</feature>
<gene>
    <name evidence="3" type="ORF">LCGC14_2735350</name>
</gene>
<comment type="caution">
    <text evidence="3">The sequence shown here is derived from an EMBL/GenBank/DDBJ whole genome shotgun (WGS) entry which is preliminary data.</text>
</comment>
<protein>
    <submittedName>
        <fullName evidence="3">Uncharacterized protein</fullName>
    </submittedName>
</protein>
<dbReference type="AlphaFoldDB" id="A0A0F8Z632"/>
<feature type="non-terminal residue" evidence="3">
    <location>
        <position position="1"/>
    </location>
</feature>
<sequence length="192" mass="22005">REKQEKAATDTQAQLTQANQKLTDLEQKVEQQSQYQKMDKDVVDPAVAQNIEALRKQVEGLSDVLGKQQAKITQYEQNEVQREQTKQYDDAVESICKPLDVKYGQKYRSEARELADKAVDDGSEKKPQTTLEAYLLHEKYYIQLSEKAKKTDKKTTTTDNGKGTIPVTEGRDKPGKFQDVLSEMKKTFKIER</sequence>
<proteinExistence type="predicted"/>
<accession>A0A0F8Z632</accession>